<evidence type="ECO:0000256" key="3">
    <source>
        <dbReference type="ARBA" id="ARBA00022679"/>
    </source>
</evidence>
<protein>
    <recommendedName>
        <fullName evidence="2">histidine kinase</fullName>
        <ecNumber evidence="2">2.7.13.3</ecNumber>
    </recommendedName>
</protein>
<dbReference type="Pfam" id="PF02518">
    <property type="entry name" value="HATPase_c"/>
    <property type="match status" value="1"/>
</dbReference>
<keyword evidence="4" id="KW-0547">Nucleotide-binding</keyword>
<keyword evidence="5" id="KW-0418">Kinase</keyword>
<dbReference type="EC" id="2.7.13.3" evidence="2"/>
<feature type="domain" description="Histidine kinase" evidence="7">
    <location>
        <begin position="548"/>
        <end position="735"/>
    </location>
</feature>
<name>A0ABY3DPB4_9HYPH</name>
<sequence length="759" mass="85359">MTLTPLKFKPYARLLTMLGDQLIRNEQVALAELIKNAYDADASWVKVSFLGFDASYRPKTGAKIVVEDDGHGMTKEIIENHWVNPATPMKLMGKQAKRTTAGGRIIQGEKGIGRFALLKLGRDLTMITRPVGSSDENVLELKLAQYDENFINGGQAMFLDELELQFSVNAPATAILAGDIDLGGKTRKRRPHGTRIEISPPNGNWSRGKIEKVYEDLARLQSIFTARVEQPDLFPDQSPASTAQAEVRDEAETDPEFAVYFYRDEEFEPFLAEKQDQLNTLLQDKTVFKIEGGYDDVERRFTFTIDGRERTLLITDAEISGLAVFRDYLKQLAVPVANVESFLPECGPFQFSFYVFDFSNEATGKRLLDKDDKELIKKHRIYLYRDGIRVYPYGDPDDDWLLIDVRRGTVRASEFLSNDQVIGYVAISQKDNPNLRDKTSREGLVDTGRAVQDFRALLQVFLAWVRKAPYQAYKIGQKQTKDVEVFKSGKVPTLMDDVVSASAAADVPPAVREKIAEVSRQYKVERRYLVQRAENTEHLAGVGLSVEAASHDLMLAMQRSMSAVDKLASYCDGDAEIDKEALRAELMSIRGLLSFVQSQMGDMQTLFRSTKQRRKDVRVLDLVEKVAKIFKSLLERNSISVRIETMGAPLVAKTTDAVLLQLLLNLFDNAAYWLQGAPEPREIEILLDGDANQMVFADNGPGFRDDDLPYIFEPFFSGKGEEGRGLGLYIARQLLGHRLINRIHMRAAASLTAARKFAA</sequence>
<dbReference type="GO" id="GO:0005524">
    <property type="term" value="F:ATP binding"/>
    <property type="evidence" value="ECO:0007669"/>
    <property type="project" value="UniProtKB-KW"/>
</dbReference>
<keyword evidence="3" id="KW-0808">Transferase</keyword>
<evidence type="ECO:0000313" key="9">
    <source>
        <dbReference type="Proteomes" id="UP000315321"/>
    </source>
</evidence>
<organism evidence="8 9">
    <name type="scientific">Ancylobacter moscoviensis</name>
    <dbReference type="NCBI Taxonomy" id="2597768"/>
    <lineage>
        <taxon>Bacteria</taxon>
        <taxon>Pseudomonadati</taxon>
        <taxon>Pseudomonadota</taxon>
        <taxon>Alphaproteobacteria</taxon>
        <taxon>Hyphomicrobiales</taxon>
        <taxon>Xanthobacteraceae</taxon>
        <taxon>Ancylobacter</taxon>
    </lineage>
</organism>
<dbReference type="InterPro" id="IPR050980">
    <property type="entry name" value="2C_sensor_his_kinase"/>
</dbReference>
<dbReference type="CDD" id="cd00075">
    <property type="entry name" value="HATPase"/>
    <property type="match status" value="1"/>
</dbReference>
<dbReference type="InterPro" id="IPR005467">
    <property type="entry name" value="His_kinase_dom"/>
</dbReference>
<accession>A0ABY3DPB4</accession>
<dbReference type="InterPro" id="IPR003594">
    <property type="entry name" value="HATPase_dom"/>
</dbReference>
<feature type="non-terminal residue" evidence="8">
    <location>
        <position position="759"/>
    </location>
</feature>
<evidence type="ECO:0000256" key="6">
    <source>
        <dbReference type="ARBA" id="ARBA00022840"/>
    </source>
</evidence>
<keyword evidence="6 8" id="KW-0067">ATP-binding</keyword>
<proteinExistence type="predicted"/>
<evidence type="ECO:0000256" key="2">
    <source>
        <dbReference type="ARBA" id="ARBA00012438"/>
    </source>
</evidence>
<dbReference type="PROSITE" id="PS50109">
    <property type="entry name" value="HIS_KIN"/>
    <property type="match status" value="1"/>
</dbReference>
<dbReference type="Pfam" id="PF13589">
    <property type="entry name" value="HATPase_c_3"/>
    <property type="match status" value="1"/>
</dbReference>
<dbReference type="EMBL" id="VMBP01000005">
    <property type="protein sequence ID" value="TSJ60809.1"/>
    <property type="molecule type" value="Genomic_DNA"/>
</dbReference>
<gene>
    <name evidence="8" type="ORF">FO470_14680</name>
</gene>
<evidence type="ECO:0000313" key="8">
    <source>
        <dbReference type="EMBL" id="TSJ60809.1"/>
    </source>
</evidence>
<evidence type="ECO:0000259" key="7">
    <source>
        <dbReference type="PROSITE" id="PS50109"/>
    </source>
</evidence>
<evidence type="ECO:0000256" key="4">
    <source>
        <dbReference type="ARBA" id="ARBA00022741"/>
    </source>
</evidence>
<dbReference type="Gene3D" id="3.30.565.10">
    <property type="entry name" value="Histidine kinase-like ATPase, C-terminal domain"/>
    <property type="match status" value="2"/>
</dbReference>
<reference evidence="8 9" key="1">
    <citation type="submission" date="2019-07" db="EMBL/GenBank/DDBJ databases">
        <authorList>
            <person name="Grouzdev D.S."/>
        </authorList>
    </citation>
    <scope>NUCLEOTIDE SEQUENCE [LARGE SCALE GENOMIC DNA]</scope>
    <source>
        <strain evidence="8 9">3C</strain>
    </source>
</reference>
<evidence type="ECO:0000256" key="1">
    <source>
        <dbReference type="ARBA" id="ARBA00000085"/>
    </source>
</evidence>
<comment type="caution">
    <text evidence="8">The sequence shown here is derived from an EMBL/GenBank/DDBJ whole genome shotgun (WGS) entry which is preliminary data.</text>
</comment>
<dbReference type="Proteomes" id="UP000315321">
    <property type="component" value="Unassembled WGS sequence"/>
</dbReference>
<comment type="catalytic activity">
    <reaction evidence="1">
        <text>ATP + protein L-histidine = ADP + protein N-phospho-L-histidine.</text>
        <dbReference type="EC" id="2.7.13.3"/>
    </reaction>
</comment>
<dbReference type="InterPro" id="IPR036890">
    <property type="entry name" value="HATPase_C_sf"/>
</dbReference>
<keyword evidence="9" id="KW-1185">Reference proteome</keyword>
<dbReference type="PANTHER" id="PTHR44936:SF10">
    <property type="entry name" value="SENSOR PROTEIN RSTB"/>
    <property type="match status" value="1"/>
</dbReference>
<evidence type="ECO:0000256" key="5">
    <source>
        <dbReference type="ARBA" id="ARBA00022777"/>
    </source>
</evidence>
<dbReference type="PANTHER" id="PTHR44936">
    <property type="entry name" value="SENSOR PROTEIN CREC"/>
    <property type="match status" value="1"/>
</dbReference>
<dbReference type="SMART" id="SM00387">
    <property type="entry name" value="HATPase_c"/>
    <property type="match status" value="1"/>
</dbReference>
<dbReference type="SUPFAM" id="SSF55874">
    <property type="entry name" value="ATPase domain of HSP90 chaperone/DNA topoisomerase II/histidine kinase"/>
    <property type="match status" value="2"/>
</dbReference>